<evidence type="ECO:0000259" key="5">
    <source>
        <dbReference type="Pfam" id="PF07602"/>
    </source>
</evidence>
<keyword evidence="9" id="KW-1185">Reference proteome</keyword>
<feature type="domain" description="Right handed beta helix" evidence="6">
    <location>
        <begin position="333"/>
        <end position="446"/>
    </location>
</feature>
<dbReference type="SUPFAM" id="SSF51126">
    <property type="entry name" value="Pectin lyase-like"/>
    <property type="match status" value="1"/>
</dbReference>
<dbReference type="SMART" id="SM00710">
    <property type="entry name" value="PbH1"/>
    <property type="match status" value="5"/>
</dbReference>
<dbReference type="GO" id="GO:0016837">
    <property type="term" value="F:carbon-oxygen lyase activity, acting on polysaccharides"/>
    <property type="evidence" value="ECO:0007669"/>
    <property type="project" value="TreeGrafter"/>
</dbReference>
<dbReference type="InterPro" id="IPR006626">
    <property type="entry name" value="PbH1"/>
</dbReference>
<dbReference type="Pfam" id="PF13229">
    <property type="entry name" value="Beta_helix"/>
    <property type="match status" value="1"/>
</dbReference>
<keyword evidence="3" id="KW-0732">Signal</keyword>
<evidence type="ECO:0000313" key="9">
    <source>
        <dbReference type="Proteomes" id="UP001200642"/>
    </source>
</evidence>
<dbReference type="RefSeq" id="WP_317903368.1">
    <property type="nucleotide sequence ID" value="NZ_JAIRBC010000027.1"/>
</dbReference>
<name>A0AAE3EXM2_9FLAO</name>
<evidence type="ECO:0000256" key="1">
    <source>
        <dbReference type="ARBA" id="ARBA00004613"/>
    </source>
</evidence>
<dbReference type="PANTHER" id="PTHR40088:SF2">
    <property type="entry name" value="SECRETED SUGAR HYDROLASE"/>
    <property type="match status" value="1"/>
</dbReference>
<feature type="domain" description="DUF1565" evidence="5">
    <location>
        <begin position="26"/>
        <end position="66"/>
    </location>
</feature>
<proteinExistence type="predicted"/>
<organism evidence="8 9">
    <name type="scientific">Cerina litoralis</name>
    <dbReference type="NCBI Taxonomy" id="2874477"/>
    <lineage>
        <taxon>Bacteria</taxon>
        <taxon>Pseudomonadati</taxon>
        <taxon>Bacteroidota</taxon>
        <taxon>Flavobacteriia</taxon>
        <taxon>Flavobacteriales</taxon>
        <taxon>Flavobacteriaceae</taxon>
        <taxon>Cerina</taxon>
    </lineage>
</organism>
<feature type="region of interest" description="Disordered" evidence="4">
    <location>
        <begin position="613"/>
        <end position="636"/>
    </location>
</feature>
<dbReference type="Gene3D" id="2.160.20.10">
    <property type="entry name" value="Single-stranded right-handed beta-helix, Pectin lyase-like"/>
    <property type="match status" value="2"/>
</dbReference>
<dbReference type="InterPro" id="IPR049169">
    <property type="entry name" value="Glyco_hydro_120_ins"/>
</dbReference>
<dbReference type="Pfam" id="PF21258">
    <property type="entry name" value="Glyco_hydro_120_ins"/>
    <property type="match status" value="1"/>
</dbReference>
<evidence type="ECO:0000259" key="6">
    <source>
        <dbReference type="Pfam" id="PF13229"/>
    </source>
</evidence>
<dbReference type="EMBL" id="JAIRBC010000027">
    <property type="protein sequence ID" value="MCG2462229.1"/>
    <property type="molecule type" value="Genomic_DNA"/>
</dbReference>
<comment type="caution">
    <text evidence="8">The sequence shown here is derived from an EMBL/GenBank/DDBJ whole genome shotgun (WGS) entry which is preliminary data.</text>
</comment>
<dbReference type="InterPro" id="IPR011050">
    <property type="entry name" value="Pectin_lyase_fold/virulence"/>
</dbReference>
<evidence type="ECO:0000256" key="2">
    <source>
        <dbReference type="ARBA" id="ARBA00022525"/>
    </source>
</evidence>
<feature type="domain" description="Glycoside hydrolase 120 insertion" evidence="7">
    <location>
        <begin position="98"/>
        <end position="218"/>
    </location>
</feature>
<comment type="subcellular location">
    <subcellularLocation>
        <location evidence="1">Secreted</location>
    </subcellularLocation>
</comment>
<dbReference type="InterPro" id="IPR012334">
    <property type="entry name" value="Pectin_lyas_fold"/>
</dbReference>
<dbReference type="InterPro" id="IPR011459">
    <property type="entry name" value="DUF1565"/>
</dbReference>
<sequence>MKNFFLMSMALLSCWGISSQEYHVSVNGDDNNPGSESRPFRTITAAADLARAGSIITVHEGIYRERIDPPRGGTSDENRIIYRSSPGEKVVIKGSEIVKGWEQIGKGIWRVSISNDLFGAYNPYSDVIGTDWYNDLGRDHHTGEIYLNNKSFYEVASLTEVESPSILNASNTVFNRKNIQTTDPDGSSYKWYAEVNKDSTILYANFHEFDPNRELVEINVRNSCFYPSKPHMNYITVRGFHMSQAACQWSTATDEQDGVIGTHWSKGWIIEENEISNSKNIGIALGKDRKSGHRAWAKANMNGESKSGEMVYNEVILRALLESDWNKDSIGSHIVRNNTIHDCEKNGIHGSLGGVFSRIENNHIYDIYRKRQYYGADIAGIKLLGSIDVLIKGNRIHDSFMGIWMDWMAQGTRVSGNLLYRNDNSDLFFEMDHGPYVVDNNIFLSESPSRWGWSQGGAYINNLFAYSDNIGRRSNDDRVTPYHKPHSTMIAGYSEILEGDDRFFNNVFVNSGLDSIVDTRLPMHLGGNVYMNQAQPYSKEKDFIKNTGFDPKIKIEENNQNVYLNMNWPSSMDFKTKIISTDDLGRARIPDLPFEDTDGSFLIFSKDYFGDNRSPHNPTPGPIEKLEKGRGNYKVW</sequence>
<evidence type="ECO:0000256" key="4">
    <source>
        <dbReference type="SAM" id="MobiDB-lite"/>
    </source>
</evidence>
<dbReference type="InterPro" id="IPR039448">
    <property type="entry name" value="Beta_helix"/>
</dbReference>
<reference evidence="8" key="1">
    <citation type="submission" date="2023-02" db="EMBL/GenBank/DDBJ databases">
        <title>Genome of Flavobacteriaceae gen. nov. sp. strain F89.</title>
        <authorList>
            <person name="Wang Y."/>
        </authorList>
    </citation>
    <scope>NUCLEOTIDE SEQUENCE</scope>
    <source>
        <strain evidence="8">F89</strain>
    </source>
</reference>
<gene>
    <name evidence="8" type="ORF">K8352_15825</name>
</gene>
<dbReference type="Proteomes" id="UP001200642">
    <property type="component" value="Unassembled WGS sequence"/>
</dbReference>
<evidence type="ECO:0000313" key="8">
    <source>
        <dbReference type="EMBL" id="MCG2462229.1"/>
    </source>
</evidence>
<evidence type="ECO:0000256" key="3">
    <source>
        <dbReference type="ARBA" id="ARBA00022729"/>
    </source>
</evidence>
<evidence type="ECO:0000259" key="7">
    <source>
        <dbReference type="Pfam" id="PF21258"/>
    </source>
</evidence>
<protein>
    <submittedName>
        <fullName evidence="8">DUF1565 domain-containing protein</fullName>
    </submittedName>
</protein>
<dbReference type="PANTHER" id="PTHR40088">
    <property type="entry name" value="PECTATE LYASE (EUROFUNG)"/>
    <property type="match status" value="1"/>
</dbReference>
<keyword evidence="2" id="KW-0964">Secreted</keyword>
<dbReference type="Pfam" id="PF07602">
    <property type="entry name" value="DUF1565"/>
    <property type="match status" value="1"/>
</dbReference>
<dbReference type="GO" id="GO:0005576">
    <property type="term" value="C:extracellular region"/>
    <property type="evidence" value="ECO:0007669"/>
    <property type="project" value="UniProtKB-SubCell"/>
</dbReference>
<dbReference type="AlphaFoldDB" id="A0AAE3EXM2"/>
<accession>A0AAE3EXM2</accession>
<dbReference type="InterPro" id="IPR052052">
    <property type="entry name" value="Polysaccharide_Lyase_9"/>
</dbReference>